<sequence>MSHIRFKLQLSHFLVGLLTGCIATFLLTPYLTLNNSIPNVDSSKQFVFIPPDQPTVEQPAQKAVEEELDEDEFMPLADHDHEGVYLTLIGFLRFDWL</sequence>
<keyword evidence="1" id="KW-1133">Transmembrane helix</keyword>
<evidence type="ECO:0000313" key="2">
    <source>
        <dbReference type="EMBL" id="VDK25421.1"/>
    </source>
</evidence>
<protein>
    <submittedName>
        <fullName evidence="4">PepSY domain-containing protein</fullName>
    </submittedName>
</protein>
<gene>
    <name evidence="2" type="ORF">ASIM_LOCUS5381</name>
</gene>
<reference evidence="4" key="1">
    <citation type="submission" date="2017-02" db="UniProtKB">
        <authorList>
            <consortium name="WormBaseParasite"/>
        </authorList>
    </citation>
    <scope>IDENTIFICATION</scope>
</reference>
<dbReference type="AlphaFoldDB" id="A0A0M3JD99"/>
<dbReference type="WBParaSite" id="ASIM_0000558501-mRNA-1">
    <property type="protein sequence ID" value="ASIM_0000558501-mRNA-1"/>
    <property type="gene ID" value="ASIM_0000558501"/>
</dbReference>
<evidence type="ECO:0000256" key="1">
    <source>
        <dbReference type="SAM" id="Phobius"/>
    </source>
</evidence>
<proteinExistence type="predicted"/>
<accession>A0A0M3JD99</accession>
<dbReference type="Proteomes" id="UP000267096">
    <property type="component" value="Unassembled WGS sequence"/>
</dbReference>
<reference evidence="2 3" key="2">
    <citation type="submission" date="2018-11" db="EMBL/GenBank/DDBJ databases">
        <authorList>
            <consortium name="Pathogen Informatics"/>
        </authorList>
    </citation>
    <scope>NUCLEOTIDE SEQUENCE [LARGE SCALE GENOMIC DNA]</scope>
</reference>
<feature type="transmembrane region" description="Helical" evidence="1">
    <location>
        <begin position="12"/>
        <end position="33"/>
    </location>
</feature>
<evidence type="ECO:0000313" key="3">
    <source>
        <dbReference type="Proteomes" id="UP000267096"/>
    </source>
</evidence>
<organism evidence="4">
    <name type="scientific">Anisakis simplex</name>
    <name type="common">Herring worm</name>
    <dbReference type="NCBI Taxonomy" id="6269"/>
    <lineage>
        <taxon>Eukaryota</taxon>
        <taxon>Metazoa</taxon>
        <taxon>Ecdysozoa</taxon>
        <taxon>Nematoda</taxon>
        <taxon>Chromadorea</taxon>
        <taxon>Rhabditida</taxon>
        <taxon>Spirurina</taxon>
        <taxon>Ascaridomorpha</taxon>
        <taxon>Ascaridoidea</taxon>
        <taxon>Anisakidae</taxon>
        <taxon>Anisakis</taxon>
        <taxon>Anisakis simplex complex</taxon>
    </lineage>
</organism>
<keyword evidence="3" id="KW-1185">Reference proteome</keyword>
<keyword evidence="1" id="KW-0812">Transmembrane</keyword>
<dbReference type="EMBL" id="UYRR01010438">
    <property type="protein sequence ID" value="VDK25421.1"/>
    <property type="molecule type" value="Genomic_DNA"/>
</dbReference>
<dbReference type="PROSITE" id="PS51257">
    <property type="entry name" value="PROKAR_LIPOPROTEIN"/>
    <property type="match status" value="1"/>
</dbReference>
<evidence type="ECO:0000313" key="4">
    <source>
        <dbReference type="WBParaSite" id="ASIM_0000558501-mRNA-1"/>
    </source>
</evidence>
<keyword evidence="1" id="KW-0472">Membrane</keyword>
<name>A0A0M3JD99_ANISI</name>